<dbReference type="GeneID" id="62194046"/>
<sequence length="766" mass="84180">MASRNQGHRRSGSKVGSEPCDTSSENDLASDTVQDSVSLKHMDERLLYGLLKSIGRRAVVTLNTGSKISGILYTVGDLHENSTTFSVCIKYPLVEGSASDRTVYKSEYMIIYDKDIAMIKFEHVDMRPLEITETATVSAETSESDTTSAIHQFKTDIAISSARHFKEHALKRWMPDDGNDDQPLESLGDSKENSNRSSHWNQFETNERKFGIHSTFDETLYTTKISKNGPDFQKRLKEAEKIAHEIESQGTHGNVHLAEERGLQVDDSGMDEEDKYSGVFRDAPVASAGPERDSALLHPKGDKILMGLLKNGAHFSDVKPAVSGDNPILRQRAAYYHNDPAVIYSSAINRAAVKTEPTEVSSDPKTSPASVAGSSSVSPPSTVPKRPSVKASSRQPDIKALKEFSAHLKLPGDVPKDILPVISKTHEQKEQSEKGRENQKQRTASARTTPSTAPAIVAAKETVTAPVTASSSIAASTAASASGTPSLPASVPLASPLSPRYSRQSSSQRHRRSPISFFGPDKVPAEIDNSKRNILNGKFSILVKAKIEYEKAENSKEIKNLKANVIIRIERPFATAPTWPSTSEKSYTSFFSRQPEWVPPPMSRKMYFPTQPVPMLAPQTMPPPMMMPTDAPPPIIDRGQLSPQRSPQMGQPFLSNSRSNSNNMQRSPLPHPQQQPLPQQQPPPQQMRMQGPPAQMGGMQMGAMSQYQFVFQQPQFIPLYSPGPMPVNGPIPFYPPAAGMPPPMMPNNGGGSRRNSRNHSTHYNRQ</sequence>
<proteinExistence type="predicted"/>
<dbReference type="PANTHER" id="PTHR12854:SF7">
    <property type="entry name" value="ATAXIN-2 HOMOLOG"/>
    <property type="match status" value="1"/>
</dbReference>
<feature type="region of interest" description="Disordered" evidence="1">
    <location>
        <begin position="742"/>
        <end position="766"/>
    </location>
</feature>
<evidence type="ECO:0000313" key="4">
    <source>
        <dbReference type="Proteomes" id="UP000662931"/>
    </source>
</evidence>
<evidence type="ECO:0000256" key="1">
    <source>
        <dbReference type="SAM" id="MobiDB-lite"/>
    </source>
</evidence>
<feature type="region of interest" description="Disordered" evidence="1">
    <location>
        <begin position="172"/>
        <end position="202"/>
    </location>
</feature>
<organism evidence="3 4">
    <name type="scientific">Eeniella nana</name>
    <name type="common">Yeast</name>
    <name type="synonym">Brettanomyces nanus</name>
    <dbReference type="NCBI Taxonomy" id="13502"/>
    <lineage>
        <taxon>Eukaryota</taxon>
        <taxon>Fungi</taxon>
        <taxon>Dikarya</taxon>
        <taxon>Ascomycota</taxon>
        <taxon>Saccharomycotina</taxon>
        <taxon>Pichiomycetes</taxon>
        <taxon>Pichiales</taxon>
        <taxon>Pichiaceae</taxon>
        <taxon>Brettanomyces</taxon>
    </lineage>
</organism>
<feature type="compositionally biased region" description="Pro residues" evidence="1">
    <location>
        <begin position="626"/>
        <end position="635"/>
    </location>
</feature>
<feature type="region of interest" description="Disordered" evidence="1">
    <location>
        <begin position="478"/>
        <end position="518"/>
    </location>
</feature>
<feature type="region of interest" description="Disordered" evidence="1">
    <location>
        <begin position="626"/>
        <end position="696"/>
    </location>
</feature>
<feature type="region of interest" description="Disordered" evidence="1">
    <location>
        <begin position="355"/>
        <end position="396"/>
    </location>
</feature>
<dbReference type="RefSeq" id="XP_038776900.1">
    <property type="nucleotide sequence ID" value="XM_038920972.1"/>
</dbReference>
<dbReference type="OrthoDB" id="2275718at2759"/>
<feature type="region of interest" description="Disordered" evidence="1">
    <location>
        <begin position="1"/>
        <end position="32"/>
    </location>
</feature>
<feature type="compositionally biased region" description="Low complexity" evidence="1">
    <location>
        <begin position="478"/>
        <end position="507"/>
    </location>
</feature>
<feature type="compositionally biased region" description="Polar residues" evidence="1">
    <location>
        <begin position="20"/>
        <end position="32"/>
    </location>
</feature>
<gene>
    <name evidence="3" type="ORF">FOA43_000645</name>
</gene>
<dbReference type="AlphaFoldDB" id="A0A875RZ61"/>
<evidence type="ECO:0000313" key="3">
    <source>
        <dbReference type="EMBL" id="QPG73335.1"/>
    </source>
</evidence>
<dbReference type="InterPro" id="IPR009604">
    <property type="entry name" value="LsmAD_domain"/>
</dbReference>
<dbReference type="Pfam" id="PF06741">
    <property type="entry name" value="LsmAD"/>
    <property type="match status" value="1"/>
</dbReference>
<dbReference type="EMBL" id="CP064812">
    <property type="protein sequence ID" value="QPG73335.1"/>
    <property type="molecule type" value="Genomic_DNA"/>
</dbReference>
<feature type="domain" description="LsmAD" evidence="2">
    <location>
        <begin position="210"/>
        <end position="282"/>
    </location>
</feature>
<dbReference type="KEGG" id="bnn:FOA43_000645"/>
<feature type="compositionally biased region" description="Pro residues" evidence="1">
    <location>
        <begin position="669"/>
        <end position="685"/>
    </location>
</feature>
<feature type="compositionally biased region" description="Low complexity" evidence="1">
    <location>
        <begin position="655"/>
        <end position="668"/>
    </location>
</feature>
<feature type="compositionally biased region" description="Low complexity" evidence="1">
    <location>
        <begin position="442"/>
        <end position="455"/>
    </location>
</feature>
<dbReference type="Proteomes" id="UP000662931">
    <property type="component" value="Chromosome 1"/>
</dbReference>
<dbReference type="SMART" id="SM01272">
    <property type="entry name" value="LsmAD"/>
    <property type="match status" value="1"/>
</dbReference>
<feature type="compositionally biased region" description="Low complexity" evidence="1">
    <location>
        <begin position="365"/>
        <end position="386"/>
    </location>
</feature>
<feature type="compositionally biased region" description="Basic and acidic residues" evidence="1">
    <location>
        <begin position="425"/>
        <end position="440"/>
    </location>
</feature>
<dbReference type="InterPro" id="IPR025852">
    <property type="entry name" value="SM_dom_ATX"/>
</dbReference>
<feature type="region of interest" description="Disordered" evidence="1">
    <location>
        <begin position="425"/>
        <end position="457"/>
    </location>
</feature>
<dbReference type="InterPro" id="IPR045117">
    <property type="entry name" value="ATXN2-like"/>
</dbReference>
<feature type="compositionally biased region" description="Basic residues" evidence="1">
    <location>
        <begin position="754"/>
        <end position="766"/>
    </location>
</feature>
<accession>A0A875RZ61</accession>
<name>A0A875RZ61_EENNA</name>
<dbReference type="PANTHER" id="PTHR12854">
    <property type="entry name" value="ATAXIN 2-RELATED"/>
    <property type="match status" value="1"/>
</dbReference>
<reference evidence="3" key="1">
    <citation type="submission" date="2020-10" db="EMBL/GenBank/DDBJ databases">
        <authorList>
            <person name="Roach M.J.R."/>
        </authorList>
    </citation>
    <scope>NUCLEOTIDE SEQUENCE</scope>
    <source>
        <strain evidence="3">CBS 1945</strain>
    </source>
</reference>
<dbReference type="GO" id="GO:0034063">
    <property type="term" value="P:stress granule assembly"/>
    <property type="evidence" value="ECO:0007669"/>
    <property type="project" value="TreeGrafter"/>
</dbReference>
<dbReference type="GO" id="GO:0010494">
    <property type="term" value="C:cytoplasmic stress granule"/>
    <property type="evidence" value="ECO:0007669"/>
    <property type="project" value="TreeGrafter"/>
</dbReference>
<feature type="compositionally biased region" description="Basic residues" evidence="1">
    <location>
        <begin position="1"/>
        <end position="12"/>
    </location>
</feature>
<dbReference type="GO" id="GO:0003729">
    <property type="term" value="F:mRNA binding"/>
    <property type="evidence" value="ECO:0007669"/>
    <property type="project" value="TreeGrafter"/>
</dbReference>
<protein>
    <recommendedName>
        <fullName evidence="2">LsmAD domain-containing protein</fullName>
    </recommendedName>
</protein>
<dbReference type="Pfam" id="PF14438">
    <property type="entry name" value="SM-ATX"/>
    <property type="match status" value="1"/>
</dbReference>
<feature type="compositionally biased region" description="Low complexity" evidence="1">
    <location>
        <begin position="686"/>
        <end position="696"/>
    </location>
</feature>
<evidence type="ECO:0000259" key="2">
    <source>
        <dbReference type="SMART" id="SM01272"/>
    </source>
</evidence>
<keyword evidence="4" id="KW-1185">Reference proteome</keyword>